<evidence type="ECO:0000256" key="10">
    <source>
        <dbReference type="ARBA" id="ARBA00048540"/>
    </source>
</evidence>
<evidence type="ECO:0000313" key="13">
    <source>
        <dbReference type="EMBL" id="MFD1063171.1"/>
    </source>
</evidence>
<evidence type="ECO:0000313" key="14">
    <source>
        <dbReference type="Proteomes" id="UP001597013"/>
    </source>
</evidence>
<dbReference type="SUPFAM" id="SSF143631">
    <property type="entry name" value="ApbE-like"/>
    <property type="match status" value="1"/>
</dbReference>
<keyword evidence="12" id="KW-1003">Cell membrane</keyword>
<dbReference type="PANTHER" id="PTHR30040">
    <property type="entry name" value="THIAMINE BIOSYNTHESIS LIPOPROTEIN APBE"/>
    <property type="match status" value="1"/>
</dbReference>
<dbReference type="InterPro" id="IPR024932">
    <property type="entry name" value="ApbE"/>
</dbReference>
<dbReference type="EMBL" id="JBHTJL010000009">
    <property type="protein sequence ID" value="MFD1063171.1"/>
    <property type="molecule type" value="Genomic_DNA"/>
</dbReference>
<dbReference type="PIRSF" id="PIRSF006268">
    <property type="entry name" value="ApbE"/>
    <property type="match status" value="1"/>
</dbReference>
<keyword evidence="12" id="KW-0997">Cell inner membrane</keyword>
<keyword evidence="12" id="KW-0472">Membrane</keyword>
<dbReference type="Gene3D" id="3.10.520.10">
    <property type="entry name" value="ApbE-like domains"/>
    <property type="match status" value="1"/>
</dbReference>
<comment type="function">
    <text evidence="12">Flavin transferase that catalyzes the transfer of the FMN moiety of FAD and its covalent binding to the hydroxyl group of a threonine residue in a target flavoprotein.</text>
</comment>
<keyword evidence="5 11" id="KW-0808">Transferase</keyword>
<evidence type="ECO:0000256" key="12">
    <source>
        <dbReference type="RuleBase" id="RU363002"/>
    </source>
</evidence>
<evidence type="ECO:0000256" key="9">
    <source>
        <dbReference type="ARBA" id="ARBA00031306"/>
    </source>
</evidence>
<evidence type="ECO:0000256" key="11">
    <source>
        <dbReference type="PIRNR" id="PIRNR006268"/>
    </source>
</evidence>
<keyword evidence="14" id="KW-1185">Reference proteome</keyword>
<evidence type="ECO:0000256" key="7">
    <source>
        <dbReference type="ARBA" id="ARBA00022827"/>
    </source>
</evidence>
<reference evidence="14" key="1">
    <citation type="journal article" date="2019" name="Int. J. Syst. Evol. Microbiol.">
        <title>The Global Catalogue of Microorganisms (GCM) 10K type strain sequencing project: providing services to taxonomists for standard genome sequencing and annotation.</title>
        <authorList>
            <consortium name="The Broad Institute Genomics Platform"/>
            <consortium name="The Broad Institute Genome Sequencing Center for Infectious Disease"/>
            <person name="Wu L."/>
            <person name="Ma J."/>
        </authorList>
    </citation>
    <scope>NUCLEOTIDE SEQUENCE [LARGE SCALE GENOMIC DNA]</scope>
    <source>
        <strain evidence="14">CCUG 62215</strain>
    </source>
</reference>
<evidence type="ECO:0000256" key="6">
    <source>
        <dbReference type="ARBA" id="ARBA00022723"/>
    </source>
</evidence>
<keyword evidence="6 11" id="KW-0479">Metal-binding</keyword>
<comment type="cofactor">
    <cofactor evidence="1 12">
        <name>Mg(2+)</name>
        <dbReference type="ChEBI" id="CHEBI:18420"/>
    </cofactor>
</comment>
<evidence type="ECO:0000256" key="3">
    <source>
        <dbReference type="ARBA" id="ARBA00016337"/>
    </source>
</evidence>
<comment type="similarity">
    <text evidence="11 12">Belongs to the ApbE family.</text>
</comment>
<comment type="subcellular location">
    <subcellularLocation>
        <location evidence="12">Cell inner membrane</location>
        <topology evidence="12">Lipid-anchor</topology>
        <orientation evidence="12">Periplasmic side</orientation>
    </subcellularLocation>
</comment>
<sequence>MKKIIILFVLTLVVASCKNEQTKQSDTVRLIKTDGPVFGTGYNIRYYAKEEYQKQFDSLFAVINQSLSTYIPNSDISKWNRNETVNVDEHFKTVFNTSKKIFKESKGVFDPTIGNVVNAWNFGPDENKFLTDSATIIELMTHVGFDRVKMLPTKFIRPDKAYLDFNAIAKGYGIDVIADFLETNGVYNYLVDVGGDLRANGTNLDEKRGWTVGVEDPNFDGSKSYSKVITLEGKGMATSGTYRKFKVDDYGNRYAHIINTKTGYPTKTNVLSVSVIAPNAMLADGYATTFQAMGVDGTTAFLETHPELQVYFIYLDEKNELQTLSLNGFPE</sequence>
<evidence type="ECO:0000256" key="2">
    <source>
        <dbReference type="ARBA" id="ARBA00011955"/>
    </source>
</evidence>
<keyword evidence="4 11" id="KW-0285">Flavoprotein</keyword>
<keyword evidence="8 11" id="KW-0460">Magnesium</keyword>
<name>A0ABW3N9F4_9FLAO</name>
<accession>A0ABW3N9F4</accession>
<evidence type="ECO:0000256" key="1">
    <source>
        <dbReference type="ARBA" id="ARBA00001946"/>
    </source>
</evidence>
<proteinExistence type="inferred from homology"/>
<evidence type="ECO:0000256" key="5">
    <source>
        <dbReference type="ARBA" id="ARBA00022679"/>
    </source>
</evidence>
<dbReference type="Proteomes" id="UP001597013">
    <property type="component" value="Unassembled WGS sequence"/>
</dbReference>
<keyword evidence="7 11" id="KW-0274">FAD</keyword>
<comment type="catalytic activity">
    <reaction evidence="10 11 12">
        <text>L-threonyl-[protein] + FAD = FMN-L-threonyl-[protein] + AMP + H(+)</text>
        <dbReference type="Rhea" id="RHEA:36847"/>
        <dbReference type="Rhea" id="RHEA-COMP:11060"/>
        <dbReference type="Rhea" id="RHEA-COMP:11061"/>
        <dbReference type="ChEBI" id="CHEBI:15378"/>
        <dbReference type="ChEBI" id="CHEBI:30013"/>
        <dbReference type="ChEBI" id="CHEBI:57692"/>
        <dbReference type="ChEBI" id="CHEBI:74257"/>
        <dbReference type="ChEBI" id="CHEBI:456215"/>
        <dbReference type="EC" id="2.7.1.180"/>
    </reaction>
</comment>
<comment type="caution">
    <text evidence="13">The sequence shown here is derived from an EMBL/GenBank/DDBJ whole genome shotgun (WGS) entry which is preliminary data.</text>
</comment>
<dbReference type="EC" id="2.7.1.180" evidence="2 11"/>
<gene>
    <name evidence="13" type="ORF">ACFQ1Q_07920</name>
</gene>
<dbReference type="PROSITE" id="PS51257">
    <property type="entry name" value="PROKAR_LIPOPROTEIN"/>
    <property type="match status" value="1"/>
</dbReference>
<evidence type="ECO:0000256" key="4">
    <source>
        <dbReference type="ARBA" id="ARBA00022630"/>
    </source>
</evidence>
<dbReference type="Pfam" id="PF02424">
    <property type="entry name" value="ApbE"/>
    <property type="match status" value="1"/>
</dbReference>
<dbReference type="RefSeq" id="WP_386129683.1">
    <property type="nucleotide sequence ID" value="NZ_JBHTJL010000009.1"/>
</dbReference>
<dbReference type="InterPro" id="IPR003374">
    <property type="entry name" value="ApbE-like_sf"/>
</dbReference>
<evidence type="ECO:0000256" key="8">
    <source>
        <dbReference type="ARBA" id="ARBA00022842"/>
    </source>
</evidence>
<organism evidence="13 14">
    <name type="scientific">Winogradskyella litorisediminis</name>
    <dbReference type="NCBI Taxonomy" id="1156618"/>
    <lineage>
        <taxon>Bacteria</taxon>
        <taxon>Pseudomonadati</taxon>
        <taxon>Bacteroidota</taxon>
        <taxon>Flavobacteriia</taxon>
        <taxon>Flavobacteriales</taxon>
        <taxon>Flavobacteriaceae</taxon>
        <taxon>Winogradskyella</taxon>
    </lineage>
</organism>
<dbReference type="PANTHER" id="PTHR30040:SF2">
    <property type="entry name" value="FAD:PROTEIN FMN TRANSFERASE"/>
    <property type="match status" value="1"/>
</dbReference>
<keyword evidence="12" id="KW-0449">Lipoprotein</keyword>
<protein>
    <recommendedName>
        <fullName evidence="3 11">FAD:protein FMN transferase</fullName>
        <ecNumber evidence="2 11">2.7.1.180</ecNumber>
    </recommendedName>
    <alternativeName>
        <fullName evidence="9 11">Flavin transferase</fullName>
    </alternativeName>
</protein>
<dbReference type="GO" id="GO:0016740">
    <property type="term" value="F:transferase activity"/>
    <property type="evidence" value="ECO:0007669"/>
    <property type="project" value="UniProtKB-KW"/>
</dbReference>